<sequence>MLSTMQPTHNFDFARLAAKRTNFPTKSKTIFGSRRSKRDLEACDGENADRATERAVKFMKLLEKRKWKQQGFMIGASTSSFPPMPEDCFALPLPSLMRTETPTDAIPLPLDGEIVELPMPTLRKQSNSPEDIMERLRGSPSSSEEESLGDSCREIEEEF</sequence>
<protein>
    <submittedName>
        <fullName evidence="2">Uncharacterized protein</fullName>
    </submittedName>
</protein>
<evidence type="ECO:0000313" key="2">
    <source>
        <dbReference type="EMBL" id="CAD9290590.1"/>
    </source>
</evidence>
<feature type="region of interest" description="Disordered" evidence="1">
    <location>
        <begin position="120"/>
        <end position="159"/>
    </location>
</feature>
<name>A0A7S1V7U2_9STRA</name>
<gene>
    <name evidence="2" type="ORF">GOCE00092_LOCUS16707</name>
</gene>
<accession>A0A7S1V7U2</accession>
<dbReference type="AlphaFoldDB" id="A0A7S1V7U2"/>
<evidence type="ECO:0000256" key="1">
    <source>
        <dbReference type="SAM" id="MobiDB-lite"/>
    </source>
</evidence>
<dbReference type="EMBL" id="HBGK01031968">
    <property type="protein sequence ID" value="CAD9290590.1"/>
    <property type="molecule type" value="Transcribed_RNA"/>
</dbReference>
<reference evidence="2" key="1">
    <citation type="submission" date="2021-01" db="EMBL/GenBank/DDBJ databases">
        <authorList>
            <person name="Corre E."/>
            <person name="Pelletier E."/>
            <person name="Niang G."/>
            <person name="Scheremetjew M."/>
            <person name="Finn R."/>
            <person name="Kale V."/>
            <person name="Holt S."/>
            <person name="Cochrane G."/>
            <person name="Meng A."/>
            <person name="Brown T."/>
            <person name="Cohen L."/>
        </authorList>
    </citation>
    <scope>NUCLEOTIDE SEQUENCE</scope>
    <source>
        <strain evidence="2">CCMP 410</strain>
    </source>
</reference>
<proteinExistence type="predicted"/>
<organism evidence="2">
    <name type="scientific">Grammatophora oceanica</name>
    <dbReference type="NCBI Taxonomy" id="210454"/>
    <lineage>
        <taxon>Eukaryota</taxon>
        <taxon>Sar</taxon>
        <taxon>Stramenopiles</taxon>
        <taxon>Ochrophyta</taxon>
        <taxon>Bacillariophyta</taxon>
        <taxon>Fragilariophyceae</taxon>
        <taxon>Fragilariophycidae</taxon>
        <taxon>Rhabdonematales</taxon>
        <taxon>Grammatophoraceae</taxon>
        <taxon>Grammatophora</taxon>
    </lineage>
</organism>